<evidence type="ECO:0000313" key="1">
    <source>
        <dbReference type="EMBL" id="PZR01985.1"/>
    </source>
</evidence>
<evidence type="ECO:0000313" key="2">
    <source>
        <dbReference type="Proteomes" id="UP000249061"/>
    </source>
</evidence>
<comment type="caution">
    <text evidence="1">The sequence shown here is derived from an EMBL/GenBank/DDBJ whole genome shotgun (WGS) entry which is preliminary data.</text>
</comment>
<dbReference type="Proteomes" id="UP000249061">
    <property type="component" value="Unassembled WGS sequence"/>
</dbReference>
<reference evidence="1 2" key="1">
    <citation type="submission" date="2017-08" db="EMBL/GenBank/DDBJ databases">
        <title>Infants hospitalized years apart are colonized by the same room-sourced microbial strains.</title>
        <authorList>
            <person name="Brooks B."/>
            <person name="Olm M.R."/>
            <person name="Firek B.A."/>
            <person name="Baker R."/>
            <person name="Thomas B.C."/>
            <person name="Morowitz M.J."/>
            <person name="Banfield J.F."/>
        </authorList>
    </citation>
    <scope>NUCLEOTIDE SEQUENCE [LARGE SCALE GENOMIC DNA]</scope>
    <source>
        <strain evidence="1">S2_003_000_R2_14</strain>
    </source>
</reference>
<name>A0A2W5SQU7_9BACT</name>
<proteinExistence type="predicted"/>
<dbReference type="Gene3D" id="2.180.10.10">
    <property type="entry name" value="RHS repeat-associated core"/>
    <property type="match status" value="1"/>
</dbReference>
<accession>A0A2W5SQU7</accession>
<dbReference type="EMBL" id="QFQP01000238">
    <property type="protein sequence ID" value="PZR01985.1"/>
    <property type="molecule type" value="Genomic_DNA"/>
</dbReference>
<organism evidence="1 2">
    <name type="scientific">Archangium gephyra</name>
    <dbReference type="NCBI Taxonomy" id="48"/>
    <lineage>
        <taxon>Bacteria</taxon>
        <taxon>Pseudomonadati</taxon>
        <taxon>Myxococcota</taxon>
        <taxon>Myxococcia</taxon>
        <taxon>Myxococcales</taxon>
        <taxon>Cystobacterineae</taxon>
        <taxon>Archangiaceae</taxon>
        <taxon>Archangium</taxon>
    </lineage>
</organism>
<protein>
    <submittedName>
        <fullName evidence="1">Type IV secretion protein Rhs</fullName>
    </submittedName>
</protein>
<feature type="non-terminal residue" evidence="1">
    <location>
        <position position="158"/>
    </location>
</feature>
<gene>
    <name evidence="1" type="ORF">DI536_37350</name>
</gene>
<sequence length="158" mass="18768">MQLPDGRHLKTLYYGSGHALSISLDDRLLTEFSRDNLHREISRTQGGSLTMRTRYDRLGRPERREIYRQEESMRPAEAWHWQYDSRHNLLSETQICDYRYQGYSYDEADHILRQDTSFRGSSHWQYDAAGNQLETSQSGQALKHNQQHQLRQKACVYD</sequence>
<dbReference type="AlphaFoldDB" id="A0A2W5SQU7"/>